<sequence>MAWKRRYSNQIHLISQTIFKAIIYEGKTRFNYSLDWTRKQSAVYNLQSAICNLLTVDCILYTADCFKICHLENRCETDIVFYNYCNIFLFYNLLV</sequence>
<dbReference type="Proteomes" id="UP000501926">
    <property type="component" value="Chromosome"/>
</dbReference>
<name>A0A6G7GL56_KUEST</name>
<accession>A0A6G7GL56</accession>
<dbReference type="EMBL" id="CP049055">
    <property type="protein sequence ID" value="QII10043.1"/>
    <property type="molecule type" value="Genomic_DNA"/>
</dbReference>
<proteinExistence type="predicted"/>
<protein>
    <submittedName>
        <fullName evidence="1">Uncharacterized protein</fullName>
    </submittedName>
</protein>
<evidence type="ECO:0000313" key="2">
    <source>
        <dbReference type="Proteomes" id="UP000501926"/>
    </source>
</evidence>
<gene>
    <name evidence="1" type="ORF">KsCSTR_06640</name>
</gene>
<evidence type="ECO:0000313" key="1">
    <source>
        <dbReference type="EMBL" id="QII10043.1"/>
    </source>
</evidence>
<dbReference type="AlphaFoldDB" id="A0A6G7GL56"/>
<reference evidence="1 2" key="1">
    <citation type="submission" date="2020-02" db="EMBL/GenBank/DDBJ databases">
        <title>Newly sequenced genome of strain CSTR1 showed variability in Candidatus Kuenenia stuttgartiensis genomes.</title>
        <authorList>
            <person name="Ding C."/>
            <person name="Adrian L."/>
        </authorList>
    </citation>
    <scope>NUCLEOTIDE SEQUENCE [LARGE SCALE GENOMIC DNA]</scope>
    <source>
        <strain evidence="1 2">CSTR1</strain>
    </source>
</reference>
<organism evidence="1 2">
    <name type="scientific">Kuenenia stuttgartiensis</name>
    <dbReference type="NCBI Taxonomy" id="174633"/>
    <lineage>
        <taxon>Bacteria</taxon>
        <taxon>Pseudomonadati</taxon>
        <taxon>Planctomycetota</taxon>
        <taxon>Candidatus Brocadiia</taxon>
        <taxon>Candidatus Brocadiales</taxon>
        <taxon>Candidatus Brocadiaceae</taxon>
        <taxon>Candidatus Kuenenia</taxon>
    </lineage>
</organism>